<feature type="repeat" description="TPR" evidence="16">
    <location>
        <begin position="302"/>
        <end position="335"/>
    </location>
</feature>
<dbReference type="Pfam" id="PF13424">
    <property type="entry name" value="TPR_12"/>
    <property type="match status" value="1"/>
</dbReference>
<proteinExistence type="inferred from homology"/>
<keyword evidence="11" id="KW-0256">Endoplasmic reticulum</keyword>
<dbReference type="InterPro" id="IPR013618">
    <property type="entry name" value="TMTC_DUF1736"/>
</dbReference>
<dbReference type="PROSITE" id="PS50293">
    <property type="entry name" value="TPR_REGION"/>
    <property type="match status" value="1"/>
</dbReference>
<feature type="repeat" description="TPR" evidence="16">
    <location>
        <begin position="419"/>
        <end position="452"/>
    </location>
</feature>
<keyword evidence="10 16" id="KW-0802">TPR repeat</keyword>
<organism evidence="20">
    <name type="scientific">Toxocara canis</name>
    <name type="common">Canine roundworm</name>
    <dbReference type="NCBI Taxonomy" id="6265"/>
    <lineage>
        <taxon>Eukaryota</taxon>
        <taxon>Metazoa</taxon>
        <taxon>Ecdysozoa</taxon>
        <taxon>Nematoda</taxon>
        <taxon>Chromadorea</taxon>
        <taxon>Rhabditida</taxon>
        <taxon>Spirurina</taxon>
        <taxon>Ascaridomorpha</taxon>
        <taxon>Ascaridoidea</taxon>
        <taxon>Toxocaridae</taxon>
        <taxon>Toxocara</taxon>
    </lineage>
</organism>
<dbReference type="GO" id="GO:0004169">
    <property type="term" value="F:dolichyl-phosphate-mannose-protein mannosyltransferase activity"/>
    <property type="evidence" value="ECO:0007669"/>
    <property type="project" value="UniProtKB-EC"/>
</dbReference>
<evidence type="ECO:0000256" key="15">
    <source>
        <dbReference type="ARBA" id="ARBA00045102"/>
    </source>
</evidence>
<evidence type="ECO:0000256" key="5">
    <source>
        <dbReference type="ARBA" id="ARBA00007882"/>
    </source>
</evidence>
<comment type="function">
    <text evidence="1">Transfers mannosyl residues to the hydroxyl group of serine or threonine residues.</text>
</comment>
<evidence type="ECO:0000256" key="16">
    <source>
        <dbReference type="PROSITE-ProRule" id="PRU00339"/>
    </source>
</evidence>
<keyword evidence="12 18" id="KW-1133">Transmembrane helix</keyword>
<dbReference type="UniPathway" id="UPA00378"/>
<feature type="transmembrane region" description="Helical" evidence="18">
    <location>
        <begin position="73"/>
        <end position="92"/>
    </location>
</feature>
<evidence type="ECO:0000256" key="6">
    <source>
        <dbReference type="ARBA" id="ARBA00012839"/>
    </source>
</evidence>
<dbReference type="Gene3D" id="1.25.40.10">
    <property type="entry name" value="Tetratricopeptide repeat domain"/>
    <property type="match status" value="2"/>
</dbReference>
<name>A0A3P7GMQ0_TOXCA</name>
<evidence type="ECO:0000256" key="4">
    <source>
        <dbReference type="ARBA" id="ARBA00004922"/>
    </source>
</evidence>
<dbReference type="EC" id="2.4.1.109" evidence="6"/>
<evidence type="ECO:0000256" key="1">
    <source>
        <dbReference type="ARBA" id="ARBA00003582"/>
    </source>
</evidence>
<dbReference type="InterPro" id="IPR019734">
    <property type="entry name" value="TPR_rpt"/>
</dbReference>
<evidence type="ECO:0000256" key="17">
    <source>
        <dbReference type="SAM" id="MobiDB-lite"/>
    </source>
</evidence>
<dbReference type="InterPro" id="IPR013105">
    <property type="entry name" value="TPR_2"/>
</dbReference>
<comment type="catalytic activity">
    <reaction evidence="14">
        <text>a di-trans,poly-cis-dolichyl beta-D-mannosyl phosphate + L-threonyl-[protein] = 3-O-(alpha-D-mannosyl)-L-threonyl-[protein] + a di-trans,poly-cis-dolichyl phosphate + H(+)</text>
        <dbReference type="Rhea" id="RHEA:53396"/>
        <dbReference type="Rhea" id="RHEA-COMP:11060"/>
        <dbReference type="Rhea" id="RHEA-COMP:13547"/>
        <dbReference type="Rhea" id="RHEA-COMP:19498"/>
        <dbReference type="Rhea" id="RHEA-COMP:19501"/>
        <dbReference type="ChEBI" id="CHEBI:15378"/>
        <dbReference type="ChEBI" id="CHEBI:30013"/>
        <dbReference type="ChEBI" id="CHEBI:57683"/>
        <dbReference type="ChEBI" id="CHEBI:58211"/>
        <dbReference type="ChEBI" id="CHEBI:137323"/>
        <dbReference type="EC" id="2.4.1.109"/>
    </reaction>
</comment>
<dbReference type="PROSITE" id="PS50005">
    <property type="entry name" value="TPR"/>
    <property type="match status" value="4"/>
</dbReference>
<evidence type="ECO:0000256" key="7">
    <source>
        <dbReference type="ARBA" id="ARBA00022679"/>
    </source>
</evidence>
<dbReference type="AlphaFoldDB" id="A0A3P7GMQ0"/>
<dbReference type="GO" id="GO:0005789">
    <property type="term" value="C:endoplasmic reticulum membrane"/>
    <property type="evidence" value="ECO:0007669"/>
    <property type="project" value="TreeGrafter"/>
</dbReference>
<feature type="transmembrane region" description="Helical" evidence="18">
    <location>
        <begin position="197"/>
        <end position="217"/>
    </location>
</feature>
<keyword evidence="7" id="KW-0808">Transferase</keyword>
<dbReference type="Pfam" id="PF07719">
    <property type="entry name" value="TPR_2"/>
    <property type="match status" value="1"/>
</dbReference>
<feature type="transmembrane region" description="Helical" evidence="18">
    <location>
        <begin position="29"/>
        <end position="53"/>
    </location>
</feature>
<dbReference type="PANTHER" id="PTHR44216:SF3">
    <property type="entry name" value="PROTEIN O-MANNOSYL-TRANSFERASE TMTC2"/>
    <property type="match status" value="1"/>
</dbReference>
<feature type="region of interest" description="Disordered" evidence="17">
    <location>
        <begin position="140"/>
        <end position="159"/>
    </location>
</feature>
<evidence type="ECO:0000256" key="12">
    <source>
        <dbReference type="ARBA" id="ARBA00022989"/>
    </source>
</evidence>
<feature type="domain" description="DUF1736" evidence="19">
    <location>
        <begin position="11"/>
        <end position="84"/>
    </location>
</feature>
<evidence type="ECO:0000256" key="14">
    <source>
        <dbReference type="ARBA" id="ARBA00045085"/>
    </source>
</evidence>
<dbReference type="EMBL" id="UYWY01022694">
    <property type="protein sequence ID" value="VDM46516.1"/>
    <property type="molecule type" value="Genomic_DNA"/>
</dbReference>
<comment type="similarity">
    <text evidence="5">Belongs to the TMTC family.</text>
</comment>
<protein>
    <recommendedName>
        <fullName evidence="6">dolichyl-phosphate-mannose--protein mannosyltransferase</fullName>
        <ecNumber evidence="6">2.4.1.109</ecNumber>
    </recommendedName>
</protein>
<comment type="subcellular location">
    <subcellularLocation>
        <location evidence="3">Endoplasmic reticulum</location>
    </subcellularLocation>
    <subcellularLocation>
        <location evidence="2">Membrane</location>
        <topology evidence="2">Multi-pass membrane protein</topology>
    </subcellularLocation>
</comment>
<sequence>MCVFRLWIIGFSSPEFSSTDNPIAHHPSAFVRCLTFLYLPIFHLLLLALPYNLCFDWSMDAIAPVESLFDSRFLFALLCYAVLVLGTFRLIASLELFSSASPISESECRCESRSPSPKFDINANIIRHRRRTRATNLNDGRHQSFEQSEPKCNTMSNGSDELSESAQWLVGIAFLAAPHVPASNLFVYVGFVAAERILYLPSVGFCILVTLAIDRFYKWARIGQRTRMSVLVLCVCLLLAHTVRLLNRNAEWSDEEALYRSAVLINPAKAYANLGNVLSRKGQKEEAQHAYRIALEHRPNMADTHYNLGILYQDANDFERAISSYRIAIIYRPTLASAYLNLGLCLWRQEKHTLAEEVFGHCFVLDSSRLRNPRGHRSAQVACAYNLGVMLARLSRHREAIVAYQRALELMEENYEGAASVLNMMGESLSQNGHLDKAEHYFKRALEVAPSHIPAYLTFSQLRFVMSI</sequence>
<evidence type="ECO:0000259" key="19">
    <source>
        <dbReference type="Pfam" id="PF08409"/>
    </source>
</evidence>
<evidence type="ECO:0000256" key="2">
    <source>
        <dbReference type="ARBA" id="ARBA00004141"/>
    </source>
</evidence>
<dbReference type="InterPro" id="IPR052384">
    <property type="entry name" value="TMTC_O-mannosyltransferase"/>
</dbReference>
<feature type="transmembrane region" description="Helical" evidence="18">
    <location>
        <begin position="168"/>
        <end position="191"/>
    </location>
</feature>
<reference evidence="20" key="1">
    <citation type="submission" date="2018-11" db="EMBL/GenBank/DDBJ databases">
        <authorList>
            <consortium name="Pathogen Informatics"/>
        </authorList>
    </citation>
    <scope>NUCLEOTIDE SEQUENCE [LARGE SCALE GENOMIC DNA]</scope>
</reference>
<accession>A0A3P7GMQ0</accession>
<comment type="pathway">
    <text evidence="4">Protein modification; protein glycosylation.</text>
</comment>
<evidence type="ECO:0000256" key="10">
    <source>
        <dbReference type="ARBA" id="ARBA00022803"/>
    </source>
</evidence>
<feature type="repeat" description="TPR" evidence="16">
    <location>
        <begin position="268"/>
        <end position="301"/>
    </location>
</feature>
<evidence type="ECO:0000256" key="13">
    <source>
        <dbReference type="ARBA" id="ARBA00023136"/>
    </source>
</evidence>
<evidence type="ECO:0000256" key="18">
    <source>
        <dbReference type="SAM" id="Phobius"/>
    </source>
</evidence>
<evidence type="ECO:0000256" key="3">
    <source>
        <dbReference type="ARBA" id="ARBA00004240"/>
    </source>
</evidence>
<dbReference type="SMART" id="SM00028">
    <property type="entry name" value="TPR"/>
    <property type="match status" value="5"/>
</dbReference>
<dbReference type="Pfam" id="PF08409">
    <property type="entry name" value="TMTC_DUF1736"/>
    <property type="match status" value="1"/>
</dbReference>
<feature type="compositionally biased region" description="Polar residues" evidence="17">
    <location>
        <begin position="145"/>
        <end position="159"/>
    </location>
</feature>
<feature type="repeat" description="TPR" evidence="16">
    <location>
        <begin position="381"/>
        <end position="414"/>
    </location>
</feature>
<evidence type="ECO:0000256" key="8">
    <source>
        <dbReference type="ARBA" id="ARBA00022692"/>
    </source>
</evidence>
<comment type="catalytic activity">
    <reaction evidence="15">
        <text>a di-trans,poly-cis-dolichyl beta-D-mannosyl phosphate + L-seryl-[protein] = 3-O-(alpha-D-mannosyl)-L-seryl-[protein] + a di-trans,poly-cis-dolichyl phosphate + H(+)</text>
        <dbReference type="Rhea" id="RHEA:17377"/>
        <dbReference type="Rhea" id="RHEA-COMP:9863"/>
        <dbReference type="Rhea" id="RHEA-COMP:13546"/>
        <dbReference type="Rhea" id="RHEA-COMP:19498"/>
        <dbReference type="Rhea" id="RHEA-COMP:19501"/>
        <dbReference type="ChEBI" id="CHEBI:15378"/>
        <dbReference type="ChEBI" id="CHEBI:29999"/>
        <dbReference type="ChEBI" id="CHEBI:57683"/>
        <dbReference type="ChEBI" id="CHEBI:58211"/>
        <dbReference type="ChEBI" id="CHEBI:137321"/>
        <dbReference type="EC" id="2.4.1.109"/>
    </reaction>
</comment>
<evidence type="ECO:0000256" key="11">
    <source>
        <dbReference type="ARBA" id="ARBA00022824"/>
    </source>
</evidence>
<evidence type="ECO:0000313" key="20">
    <source>
        <dbReference type="EMBL" id="VDM46516.1"/>
    </source>
</evidence>
<evidence type="ECO:0000256" key="9">
    <source>
        <dbReference type="ARBA" id="ARBA00022737"/>
    </source>
</evidence>
<gene>
    <name evidence="20" type="ORF">TCNE_LOCUS15195</name>
</gene>
<keyword evidence="8 18" id="KW-0812">Transmembrane</keyword>
<keyword evidence="13 18" id="KW-0472">Membrane</keyword>
<dbReference type="SUPFAM" id="SSF48452">
    <property type="entry name" value="TPR-like"/>
    <property type="match status" value="1"/>
</dbReference>
<keyword evidence="9" id="KW-0677">Repeat</keyword>
<dbReference type="InterPro" id="IPR011990">
    <property type="entry name" value="TPR-like_helical_dom_sf"/>
</dbReference>
<dbReference type="Pfam" id="PF13432">
    <property type="entry name" value="TPR_16"/>
    <property type="match status" value="1"/>
</dbReference>
<dbReference type="PANTHER" id="PTHR44216">
    <property type="entry name" value="PROTEIN O-MANNOSYL-TRANSFERASE TMTC2"/>
    <property type="match status" value="1"/>
</dbReference>